<dbReference type="EMBL" id="RKNM01000003">
    <property type="protein sequence ID" value="ROX57635.1"/>
    <property type="molecule type" value="Genomic_DNA"/>
</dbReference>
<sequence length="61" mass="7590">MRIEKNRYESFFIKKHLVLFFMENTRKPYQIFSTLEKDGTKTKRKHDKVNTKIQIKKEKRN</sequence>
<evidence type="ECO:0000313" key="2">
    <source>
        <dbReference type="EMBL" id="ROX57635.1"/>
    </source>
</evidence>
<proteinExistence type="predicted"/>
<feature type="region of interest" description="Disordered" evidence="1">
    <location>
        <begin position="40"/>
        <end position="61"/>
    </location>
</feature>
<reference evidence="2 3" key="1">
    <citation type="submission" date="2018-10" db="EMBL/GenBank/DDBJ databases">
        <title>Genotypes and phenotypes of Enterococci isolated from broiler chickens.</title>
        <authorList>
            <person name="Muhammad A.R."/>
            <person name="Diarra M.S."/>
        </authorList>
    </citation>
    <scope>NUCLEOTIDE SEQUENCE [LARGE SCALE GENOMIC DNA]</scope>
    <source>
        <strain evidence="2 3">P5 C A 35</strain>
    </source>
</reference>
<dbReference type="Proteomes" id="UP000281752">
    <property type="component" value="Unassembled WGS sequence"/>
</dbReference>
<gene>
    <name evidence="2" type="ORF">EGW36_03585</name>
</gene>
<name>A0AB74CVG6_ENTFC</name>
<organism evidence="2 3">
    <name type="scientific">Enterococcus faecium</name>
    <name type="common">Streptococcus faecium</name>
    <dbReference type="NCBI Taxonomy" id="1352"/>
    <lineage>
        <taxon>Bacteria</taxon>
        <taxon>Bacillati</taxon>
        <taxon>Bacillota</taxon>
        <taxon>Bacilli</taxon>
        <taxon>Lactobacillales</taxon>
        <taxon>Enterococcaceae</taxon>
        <taxon>Enterococcus</taxon>
    </lineage>
</organism>
<evidence type="ECO:0000313" key="3">
    <source>
        <dbReference type="Proteomes" id="UP000281752"/>
    </source>
</evidence>
<comment type="caution">
    <text evidence="2">The sequence shown here is derived from an EMBL/GenBank/DDBJ whole genome shotgun (WGS) entry which is preliminary data.</text>
</comment>
<evidence type="ECO:0000256" key="1">
    <source>
        <dbReference type="SAM" id="MobiDB-lite"/>
    </source>
</evidence>
<protein>
    <submittedName>
        <fullName evidence="2">Uncharacterized protein</fullName>
    </submittedName>
</protein>
<dbReference type="AlphaFoldDB" id="A0AB74CVG6"/>
<accession>A0AB74CVG6</accession>